<dbReference type="AlphaFoldDB" id="A0A0C2MJW2"/>
<evidence type="ECO:0000313" key="1">
    <source>
        <dbReference type="EMBL" id="KII67486.1"/>
    </source>
</evidence>
<evidence type="ECO:0008006" key="3">
    <source>
        <dbReference type="Google" id="ProtNLM"/>
    </source>
</evidence>
<protein>
    <recommendedName>
        <fullName evidence="3">Tc1-like transposase DDE domain-containing protein</fullName>
    </recommendedName>
</protein>
<dbReference type="PANTHER" id="PTHR47163">
    <property type="entry name" value="DDE_TNP_IS1595 DOMAIN-CONTAINING PROTEIN"/>
    <property type="match status" value="1"/>
</dbReference>
<comment type="caution">
    <text evidence="1">The sequence shown here is derived from an EMBL/GenBank/DDBJ whole genome shotgun (WGS) entry which is preliminary data.</text>
</comment>
<dbReference type="OrthoDB" id="424490at2759"/>
<dbReference type="PANTHER" id="PTHR47163:SF2">
    <property type="entry name" value="SI:DKEY-17M8.2"/>
    <property type="match status" value="1"/>
</dbReference>
<dbReference type="Proteomes" id="UP000031668">
    <property type="component" value="Unassembled WGS sequence"/>
</dbReference>
<sequence>MHNRGHDLLRPKRWVLGMYEATSKIGIVICIPNRKADTLKELIMRWICLIQWFAIVDNLGLETLPVNPPYVHETVNHSLFFRDPLTGAHTNNVEAYWASVKKSFKRGGQTRRILLQPKIDEKMWRERFGKTPEEAFENILSHIAEYEALE</sequence>
<accession>A0A0C2MJW2</accession>
<proteinExistence type="predicted"/>
<dbReference type="InterPro" id="IPR053164">
    <property type="entry name" value="IS1016-like_transposase"/>
</dbReference>
<reference evidence="1 2" key="1">
    <citation type="journal article" date="2014" name="Genome Biol. Evol.">
        <title>The genome of the myxosporean Thelohanellus kitauei shows adaptations to nutrient acquisition within its fish host.</title>
        <authorList>
            <person name="Yang Y."/>
            <person name="Xiong J."/>
            <person name="Zhou Z."/>
            <person name="Huo F."/>
            <person name="Miao W."/>
            <person name="Ran C."/>
            <person name="Liu Y."/>
            <person name="Zhang J."/>
            <person name="Feng J."/>
            <person name="Wang M."/>
            <person name="Wang M."/>
            <person name="Wang L."/>
            <person name="Yao B."/>
        </authorList>
    </citation>
    <scope>NUCLEOTIDE SEQUENCE [LARGE SCALE GENOMIC DNA]</scope>
    <source>
        <strain evidence="1">Wuqing</strain>
    </source>
</reference>
<dbReference type="EMBL" id="JWZT01003175">
    <property type="protein sequence ID" value="KII67486.1"/>
    <property type="molecule type" value="Genomic_DNA"/>
</dbReference>
<gene>
    <name evidence="1" type="ORF">RF11_04725</name>
</gene>
<organism evidence="1 2">
    <name type="scientific">Thelohanellus kitauei</name>
    <name type="common">Myxosporean</name>
    <dbReference type="NCBI Taxonomy" id="669202"/>
    <lineage>
        <taxon>Eukaryota</taxon>
        <taxon>Metazoa</taxon>
        <taxon>Cnidaria</taxon>
        <taxon>Myxozoa</taxon>
        <taxon>Myxosporea</taxon>
        <taxon>Bivalvulida</taxon>
        <taxon>Platysporina</taxon>
        <taxon>Myxobolidae</taxon>
        <taxon>Thelohanellus</taxon>
    </lineage>
</organism>
<keyword evidence="2" id="KW-1185">Reference proteome</keyword>
<evidence type="ECO:0000313" key="2">
    <source>
        <dbReference type="Proteomes" id="UP000031668"/>
    </source>
</evidence>
<name>A0A0C2MJW2_THEKT</name>